<dbReference type="Proteomes" id="UP000265540">
    <property type="component" value="Unassembled WGS sequence"/>
</dbReference>
<evidence type="ECO:0000313" key="2">
    <source>
        <dbReference type="EMBL" id="RJR27888.1"/>
    </source>
</evidence>
<keyword evidence="1" id="KW-0472">Membrane</keyword>
<accession>A0A3A4ZFV5</accession>
<dbReference type="InterPro" id="IPR018687">
    <property type="entry name" value="DUF2177_membr"/>
</dbReference>
<keyword evidence="1" id="KW-1133">Transmembrane helix</keyword>
<evidence type="ECO:0000256" key="1">
    <source>
        <dbReference type="SAM" id="Phobius"/>
    </source>
</evidence>
<name>A0A3A4ZFV5_UNCKA</name>
<reference evidence="2 3" key="1">
    <citation type="journal article" date="2017" name="ISME J.">
        <title>Energy and carbon metabolisms in a deep terrestrial subsurface fluid microbial community.</title>
        <authorList>
            <person name="Momper L."/>
            <person name="Jungbluth S.P."/>
            <person name="Lee M.D."/>
            <person name="Amend J.P."/>
        </authorList>
    </citation>
    <scope>NUCLEOTIDE SEQUENCE [LARGE SCALE GENOMIC DNA]</scope>
    <source>
        <strain evidence="2">SURF_46</strain>
    </source>
</reference>
<evidence type="ECO:0000313" key="3">
    <source>
        <dbReference type="Proteomes" id="UP000265540"/>
    </source>
</evidence>
<dbReference type="Pfam" id="PF09945">
    <property type="entry name" value="DUF2177"/>
    <property type="match status" value="1"/>
</dbReference>
<feature type="transmembrane region" description="Helical" evidence="1">
    <location>
        <begin position="7"/>
        <end position="26"/>
    </location>
</feature>
<feature type="transmembrane region" description="Helical" evidence="1">
    <location>
        <begin position="77"/>
        <end position="93"/>
    </location>
</feature>
<sequence>MNINYLIKLYFGTLTVFLGIDAVWLAKIAPGFYKANIGHLLAEKPNLAAAGIFYLLNIAGLLFFAVVPALNNNSAKAALISGALYGLFTYATYDLTNLATLKDWPLKVTIVDILWGMTLSALVSLSGFYIGRWIR</sequence>
<dbReference type="AlphaFoldDB" id="A0A3A4ZFV5"/>
<keyword evidence="1" id="KW-0812">Transmembrane</keyword>
<proteinExistence type="predicted"/>
<feature type="transmembrane region" description="Helical" evidence="1">
    <location>
        <begin position="46"/>
        <end position="70"/>
    </location>
</feature>
<protein>
    <submittedName>
        <fullName evidence="2">DUF2177 family protein</fullName>
    </submittedName>
</protein>
<feature type="transmembrane region" description="Helical" evidence="1">
    <location>
        <begin position="113"/>
        <end position="131"/>
    </location>
</feature>
<comment type="caution">
    <text evidence="2">The sequence shown here is derived from an EMBL/GenBank/DDBJ whole genome shotgun (WGS) entry which is preliminary data.</text>
</comment>
<dbReference type="EMBL" id="QZJF01000006">
    <property type="protein sequence ID" value="RJR27888.1"/>
    <property type="molecule type" value="Genomic_DNA"/>
</dbReference>
<organism evidence="2 3">
    <name type="scientific">candidate division WWE3 bacterium</name>
    <dbReference type="NCBI Taxonomy" id="2053526"/>
    <lineage>
        <taxon>Bacteria</taxon>
        <taxon>Katanobacteria</taxon>
    </lineage>
</organism>
<gene>
    <name evidence="2" type="ORF">C4561_01215</name>
</gene>